<evidence type="ECO:0000313" key="1">
    <source>
        <dbReference type="EMBL" id="KAH7239093.1"/>
    </source>
</evidence>
<reference evidence="1" key="1">
    <citation type="journal article" date="2021" name="Nat. Commun.">
        <title>Genetic determinants of endophytism in the Arabidopsis root mycobiome.</title>
        <authorList>
            <person name="Mesny F."/>
            <person name="Miyauchi S."/>
            <person name="Thiergart T."/>
            <person name="Pickel B."/>
            <person name="Atanasova L."/>
            <person name="Karlsson M."/>
            <person name="Huettel B."/>
            <person name="Barry K.W."/>
            <person name="Haridas S."/>
            <person name="Chen C."/>
            <person name="Bauer D."/>
            <person name="Andreopoulos W."/>
            <person name="Pangilinan J."/>
            <person name="LaButti K."/>
            <person name="Riley R."/>
            <person name="Lipzen A."/>
            <person name="Clum A."/>
            <person name="Drula E."/>
            <person name="Henrissat B."/>
            <person name="Kohler A."/>
            <person name="Grigoriev I.V."/>
            <person name="Martin F.M."/>
            <person name="Hacquard S."/>
        </authorList>
    </citation>
    <scope>NUCLEOTIDE SEQUENCE</scope>
    <source>
        <strain evidence="1">MPI-SDFR-AT-0068</strain>
    </source>
</reference>
<keyword evidence="2" id="KW-1185">Reference proteome</keyword>
<proteinExistence type="predicted"/>
<sequence length="180" mass="20028">MYYLFTTLSFFLNHASPRLVTLARICFFCSDIRVVSCHTFGRNYLVNSACAPANNRIECSFSPLIYEATTACAVVMGTCVWCMTSSVEPNKFLQFFLTPKESFTCIKLDAAIHHSFSTIAYPSRLKVASNAATLHLSLKLSMNHINLLVSTMVVGPIVSCHFTSRVARSEPPRLLKTTSQ</sequence>
<organism evidence="1 2">
    <name type="scientific">Fusarium tricinctum</name>
    <dbReference type="NCBI Taxonomy" id="61284"/>
    <lineage>
        <taxon>Eukaryota</taxon>
        <taxon>Fungi</taxon>
        <taxon>Dikarya</taxon>
        <taxon>Ascomycota</taxon>
        <taxon>Pezizomycotina</taxon>
        <taxon>Sordariomycetes</taxon>
        <taxon>Hypocreomycetidae</taxon>
        <taxon>Hypocreales</taxon>
        <taxon>Nectriaceae</taxon>
        <taxon>Fusarium</taxon>
        <taxon>Fusarium tricinctum species complex</taxon>
    </lineage>
</organism>
<dbReference type="EMBL" id="JAGPXF010000006">
    <property type="protein sequence ID" value="KAH7239093.1"/>
    <property type="molecule type" value="Genomic_DNA"/>
</dbReference>
<gene>
    <name evidence="1" type="ORF">BKA59DRAFT_483911</name>
</gene>
<protein>
    <submittedName>
        <fullName evidence="1">Uncharacterized protein</fullName>
    </submittedName>
</protein>
<name>A0A8K0RV47_9HYPO</name>
<accession>A0A8K0RV47</accession>
<comment type="caution">
    <text evidence="1">The sequence shown here is derived from an EMBL/GenBank/DDBJ whole genome shotgun (WGS) entry which is preliminary data.</text>
</comment>
<dbReference type="Proteomes" id="UP000813427">
    <property type="component" value="Unassembled WGS sequence"/>
</dbReference>
<dbReference type="AlphaFoldDB" id="A0A8K0RV47"/>
<evidence type="ECO:0000313" key="2">
    <source>
        <dbReference type="Proteomes" id="UP000813427"/>
    </source>
</evidence>